<evidence type="ECO:0000313" key="3">
    <source>
        <dbReference type="Proteomes" id="UP000283630"/>
    </source>
</evidence>
<comment type="caution">
    <text evidence="2">The sequence shown here is derived from an EMBL/GenBank/DDBJ whole genome shotgun (WGS) entry which is preliminary data.</text>
</comment>
<dbReference type="AlphaFoldDB" id="A0A412MC07"/>
<dbReference type="EMBL" id="QRWH01000012">
    <property type="protein sequence ID" value="RGT07664.1"/>
    <property type="molecule type" value="Genomic_DNA"/>
</dbReference>
<protein>
    <submittedName>
        <fullName evidence="2">Uncharacterized protein</fullName>
    </submittedName>
</protein>
<dbReference type="RefSeq" id="WP_118145473.1">
    <property type="nucleotide sequence ID" value="NZ_QRWH01000012.1"/>
</dbReference>
<sequence>MIDLLFGVLCIILSINTVIYYTYVTTHPQIKYFEGSYDGLNHYRTYGETEYSFKDNEGITEFILDSHSKKKIYPDDFEEGVKYRIFYEDRTSIIVKVEKLDP</sequence>
<keyword evidence="1" id="KW-0812">Transmembrane</keyword>
<reference evidence="2 3" key="1">
    <citation type="submission" date="2018-08" db="EMBL/GenBank/DDBJ databases">
        <title>A genome reference for cultivated species of the human gut microbiota.</title>
        <authorList>
            <person name="Zou Y."/>
            <person name="Xue W."/>
            <person name="Luo G."/>
        </authorList>
    </citation>
    <scope>NUCLEOTIDE SEQUENCE [LARGE SCALE GENOMIC DNA]</scope>
    <source>
        <strain evidence="2 3">AF19-4AC</strain>
    </source>
</reference>
<evidence type="ECO:0000313" key="2">
    <source>
        <dbReference type="EMBL" id="RGT07664.1"/>
    </source>
</evidence>
<dbReference type="Proteomes" id="UP000283630">
    <property type="component" value="Unassembled WGS sequence"/>
</dbReference>
<name>A0A412MC07_9FIRM</name>
<gene>
    <name evidence="2" type="ORF">DWX53_11625</name>
</gene>
<accession>A0A412MC07</accession>
<proteinExistence type="predicted"/>
<keyword evidence="1" id="KW-1133">Transmembrane helix</keyword>
<organism evidence="2 3">
    <name type="scientific">Dorea formicigenerans</name>
    <dbReference type="NCBI Taxonomy" id="39486"/>
    <lineage>
        <taxon>Bacteria</taxon>
        <taxon>Bacillati</taxon>
        <taxon>Bacillota</taxon>
        <taxon>Clostridia</taxon>
        <taxon>Lachnospirales</taxon>
        <taxon>Lachnospiraceae</taxon>
        <taxon>Dorea</taxon>
    </lineage>
</organism>
<evidence type="ECO:0000256" key="1">
    <source>
        <dbReference type="SAM" id="Phobius"/>
    </source>
</evidence>
<feature type="transmembrane region" description="Helical" evidence="1">
    <location>
        <begin position="6"/>
        <end position="24"/>
    </location>
</feature>
<keyword evidence="1" id="KW-0472">Membrane</keyword>